<feature type="region of interest" description="Disordered" evidence="1">
    <location>
        <begin position="178"/>
        <end position="197"/>
    </location>
</feature>
<comment type="caution">
    <text evidence="2">The sequence shown here is derived from an EMBL/GenBank/DDBJ whole genome shotgun (WGS) entry which is preliminary data.</text>
</comment>
<accession>A0AAD6T155</accession>
<gene>
    <name evidence="2" type="ORF">C8F04DRAFT_1344340</name>
</gene>
<dbReference type="EMBL" id="JARJCM010000050">
    <property type="protein sequence ID" value="KAJ7035457.1"/>
    <property type="molecule type" value="Genomic_DNA"/>
</dbReference>
<sequence>GRACFVCERDNNSRDVDVPHTCRLCPPNTPLDPAQPQQVLAHMAAHILFDPKVDRSAQPCGICLTPAPQCEFYLSTTGNTRVMTARTKCPNSVMHFRYSSAATSSESAPSSNVPINCTLCAPATPAPWRYNFPYHFRDVHPTAPEDKYAAIWTLDSDELKNLRKVWLKITKGVPIPKPRESNRPALVLSEAHNSRLS</sequence>
<dbReference type="Proteomes" id="UP001218188">
    <property type="component" value="Unassembled WGS sequence"/>
</dbReference>
<evidence type="ECO:0000313" key="3">
    <source>
        <dbReference type="Proteomes" id="UP001218188"/>
    </source>
</evidence>
<evidence type="ECO:0000256" key="1">
    <source>
        <dbReference type="SAM" id="MobiDB-lite"/>
    </source>
</evidence>
<keyword evidence="3" id="KW-1185">Reference proteome</keyword>
<organism evidence="2 3">
    <name type="scientific">Mycena alexandri</name>
    <dbReference type="NCBI Taxonomy" id="1745969"/>
    <lineage>
        <taxon>Eukaryota</taxon>
        <taxon>Fungi</taxon>
        <taxon>Dikarya</taxon>
        <taxon>Basidiomycota</taxon>
        <taxon>Agaricomycotina</taxon>
        <taxon>Agaricomycetes</taxon>
        <taxon>Agaricomycetidae</taxon>
        <taxon>Agaricales</taxon>
        <taxon>Marasmiineae</taxon>
        <taxon>Mycenaceae</taxon>
        <taxon>Mycena</taxon>
    </lineage>
</organism>
<name>A0AAD6T155_9AGAR</name>
<feature type="non-terminal residue" evidence="2">
    <location>
        <position position="197"/>
    </location>
</feature>
<protein>
    <submittedName>
        <fullName evidence="2">Uncharacterized protein</fullName>
    </submittedName>
</protein>
<dbReference type="AlphaFoldDB" id="A0AAD6T155"/>
<reference evidence="2" key="1">
    <citation type="submission" date="2023-03" db="EMBL/GenBank/DDBJ databases">
        <title>Massive genome expansion in bonnet fungi (Mycena s.s.) driven by repeated elements and novel gene families across ecological guilds.</title>
        <authorList>
            <consortium name="Lawrence Berkeley National Laboratory"/>
            <person name="Harder C.B."/>
            <person name="Miyauchi S."/>
            <person name="Viragh M."/>
            <person name="Kuo A."/>
            <person name="Thoen E."/>
            <person name="Andreopoulos B."/>
            <person name="Lu D."/>
            <person name="Skrede I."/>
            <person name="Drula E."/>
            <person name="Henrissat B."/>
            <person name="Morin E."/>
            <person name="Kohler A."/>
            <person name="Barry K."/>
            <person name="LaButti K."/>
            <person name="Morin E."/>
            <person name="Salamov A."/>
            <person name="Lipzen A."/>
            <person name="Mereny Z."/>
            <person name="Hegedus B."/>
            <person name="Baldrian P."/>
            <person name="Stursova M."/>
            <person name="Weitz H."/>
            <person name="Taylor A."/>
            <person name="Grigoriev I.V."/>
            <person name="Nagy L.G."/>
            <person name="Martin F."/>
            <person name="Kauserud H."/>
        </authorList>
    </citation>
    <scope>NUCLEOTIDE SEQUENCE</scope>
    <source>
        <strain evidence="2">CBHHK200</strain>
    </source>
</reference>
<evidence type="ECO:0000313" key="2">
    <source>
        <dbReference type="EMBL" id="KAJ7035457.1"/>
    </source>
</evidence>
<feature type="non-terminal residue" evidence="2">
    <location>
        <position position="1"/>
    </location>
</feature>
<proteinExistence type="predicted"/>